<dbReference type="AlphaFoldDB" id="A0A0F9AC54"/>
<gene>
    <name evidence="1" type="ORF">LCGC14_2590400</name>
</gene>
<organism evidence="1">
    <name type="scientific">marine sediment metagenome</name>
    <dbReference type="NCBI Taxonomy" id="412755"/>
    <lineage>
        <taxon>unclassified sequences</taxon>
        <taxon>metagenomes</taxon>
        <taxon>ecological metagenomes</taxon>
    </lineage>
</organism>
<sequence>MAVTIFAYDQFAEFFGDNGIDLDGDTFKIELYNSTHTFTATNTNRAQISANALATNFGYTNPGQDLASRTWGTTAGDQTFDGADTVWSASGGSIGPARYAVKYSDTSTVPAADLLGLDVNFGQDETAGDGTDFKITWNASGLFQVQK</sequence>
<accession>A0A0F9AC54</accession>
<protein>
    <submittedName>
        <fullName evidence="1">Uncharacterized protein</fullName>
    </submittedName>
</protein>
<reference evidence="1" key="1">
    <citation type="journal article" date="2015" name="Nature">
        <title>Complex archaea that bridge the gap between prokaryotes and eukaryotes.</title>
        <authorList>
            <person name="Spang A."/>
            <person name="Saw J.H."/>
            <person name="Jorgensen S.L."/>
            <person name="Zaremba-Niedzwiedzka K."/>
            <person name="Martijn J."/>
            <person name="Lind A.E."/>
            <person name="van Eijk R."/>
            <person name="Schleper C."/>
            <person name="Guy L."/>
            <person name="Ettema T.J."/>
        </authorList>
    </citation>
    <scope>NUCLEOTIDE SEQUENCE</scope>
</reference>
<name>A0A0F9AC54_9ZZZZ</name>
<evidence type="ECO:0000313" key="1">
    <source>
        <dbReference type="EMBL" id="KKL07000.1"/>
    </source>
</evidence>
<proteinExistence type="predicted"/>
<dbReference type="EMBL" id="LAZR01043466">
    <property type="protein sequence ID" value="KKL07000.1"/>
    <property type="molecule type" value="Genomic_DNA"/>
</dbReference>
<comment type="caution">
    <text evidence="1">The sequence shown here is derived from an EMBL/GenBank/DDBJ whole genome shotgun (WGS) entry which is preliminary data.</text>
</comment>